<organism evidence="3 4">
    <name type="scientific">Marinobacter daepoensis</name>
    <dbReference type="NCBI Taxonomy" id="262077"/>
    <lineage>
        <taxon>Bacteria</taxon>
        <taxon>Pseudomonadati</taxon>
        <taxon>Pseudomonadota</taxon>
        <taxon>Gammaproteobacteria</taxon>
        <taxon>Pseudomonadales</taxon>
        <taxon>Marinobacteraceae</taxon>
        <taxon>Marinobacter</taxon>
    </lineage>
</organism>
<dbReference type="Gene3D" id="3.20.100.30">
    <property type="entry name" value="VTC, catalytic tunnel domain"/>
    <property type="match status" value="1"/>
</dbReference>
<feature type="compositionally biased region" description="Polar residues" evidence="1">
    <location>
        <begin position="1"/>
        <end position="10"/>
    </location>
</feature>
<name>A0ABS3BCD4_9GAMM</name>
<feature type="region of interest" description="Disordered" evidence="1">
    <location>
        <begin position="1"/>
        <end position="35"/>
    </location>
</feature>
<dbReference type="EMBL" id="JAFKDB010000008">
    <property type="protein sequence ID" value="MBN7769289.1"/>
    <property type="molecule type" value="Genomic_DNA"/>
</dbReference>
<dbReference type="Proteomes" id="UP000664344">
    <property type="component" value="Unassembled WGS sequence"/>
</dbReference>
<accession>A0ABS3BCD4</accession>
<gene>
    <name evidence="3" type="ORF">JYP53_05145</name>
</gene>
<evidence type="ECO:0000313" key="3">
    <source>
        <dbReference type="EMBL" id="MBN7769289.1"/>
    </source>
</evidence>
<protein>
    <submittedName>
        <fullName evidence="3">Polyphosphate polymerase domain-containing protein</fullName>
    </submittedName>
</protein>
<reference evidence="3 4" key="1">
    <citation type="submission" date="2021-02" db="EMBL/GenBank/DDBJ databases">
        <title>PHA producing bacteria isolated from coastal sediment in Guangdong, Shenzhen.</title>
        <authorList>
            <person name="Zheng W."/>
            <person name="Yu S."/>
            <person name="Huang Y."/>
        </authorList>
    </citation>
    <scope>NUCLEOTIDE SEQUENCE [LARGE SCALE GENOMIC DNA]</scope>
    <source>
        <strain evidence="3 4">TN21-5</strain>
    </source>
</reference>
<evidence type="ECO:0000313" key="4">
    <source>
        <dbReference type="Proteomes" id="UP000664344"/>
    </source>
</evidence>
<keyword evidence="4" id="KW-1185">Reference proteome</keyword>
<evidence type="ECO:0000256" key="1">
    <source>
        <dbReference type="SAM" id="MobiDB-lite"/>
    </source>
</evidence>
<evidence type="ECO:0000259" key="2">
    <source>
        <dbReference type="Pfam" id="PF09359"/>
    </source>
</evidence>
<dbReference type="CDD" id="cd07750">
    <property type="entry name" value="PolyPPase_VTC_like"/>
    <property type="match status" value="1"/>
</dbReference>
<feature type="domain" description="VTC" evidence="2">
    <location>
        <begin position="70"/>
        <end position="277"/>
    </location>
</feature>
<proteinExistence type="predicted"/>
<dbReference type="InterPro" id="IPR042267">
    <property type="entry name" value="VTC_sf"/>
</dbReference>
<sequence length="332" mass="38337">MLQTISTAGSRRQFRHEEHHSLGVSGGAETGNPEQAIQSDADQSGYDWLVAPFEPISLDELNAKASMLVRLDNKYVLDAADMKHAIARFNESFDVLEIDGLRRFNYETCYFDDEDNTSYTDHHRGRRKRFKVRLRKYVEAQLCFVEVKLKSKRGITIKKRMKQQVENYGTLDEAAMEHVRRSYAEVYGGDFNRPLMPSVEMRYQRVTLVSKEGDERMTIDFNLEFMRGERRLRLDSGKFIIETKSPNANGLADKILRSLHKHPTKNCSKYCVSMASMQAVDKYNRFIPAMRRLNVLPESKMLTQARVREWARVQGQDREAEYSGSGVLICPA</sequence>
<dbReference type="RefSeq" id="WP_084694191.1">
    <property type="nucleotide sequence ID" value="NZ_JAFKDB010000008.1"/>
</dbReference>
<dbReference type="InterPro" id="IPR018966">
    <property type="entry name" value="VTC_domain"/>
</dbReference>
<dbReference type="Pfam" id="PF09359">
    <property type="entry name" value="VTC"/>
    <property type="match status" value="1"/>
</dbReference>
<comment type="caution">
    <text evidence="3">The sequence shown here is derived from an EMBL/GenBank/DDBJ whole genome shotgun (WGS) entry which is preliminary data.</text>
</comment>